<keyword evidence="4" id="KW-1185">Reference proteome</keyword>
<dbReference type="SUPFAM" id="SSF53335">
    <property type="entry name" value="S-adenosyl-L-methionine-dependent methyltransferases"/>
    <property type="match status" value="1"/>
</dbReference>
<keyword evidence="3" id="KW-0489">Methyltransferase</keyword>
<dbReference type="Gene3D" id="3.40.50.150">
    <property type="entry name" value="Vaccinia Virus protein VP39"/>
    <property type="match status" value="1"/>
</dbReference>
<proteinExistence type="predicted"/>
<dbReference type="InterPro" id="IPR002937">
    <property type="entry name" value="Amino_oxidase"/>
</dbReference>
<dbReference type="GO" id="GO:0016491">
    <property type="term" value="F:oxidoreductase activity"/>
    <property type="evidence" value="ECO:0007669"/>
    <property type="project" value="InterPro"/>
</dbReference>
<dbReference type="GO" id="GO:0008168">
    <property type="term" value="F:methyltransferase activity"/>
    <property type="evidence" value="ECO:0007669"/>
    <property type="project" value="UniProtKB-KW"/>
</dbReference>
<dbReference type="Pfam" id="PF01209">
    <property type="entry name" value="Ubie_methyltran"/>
    <property type="match status" value="1"/>
</dbReference>
<dbReference type="PRINTS" id="PR00419">
    <property type="entry name" value="ADXRDTASE"/>
</dbReference>
<dbReference type="RefSeq" id="WP_179785922.1">
    <property type="nucleotide sequence ID" value="NZ_BAAARR010000015.1"/>
</dbReference>
<dbReference type="InterPro" id="IPR004033">
    <property type="entry name" value="UbiE/COQ5_MeTrFase"/>
</dbReference>
<dbReference type="CDD" id="cd02440">
    <property type="entry name" value="AdoMet_MTases"/>
    <property type="match status" value="1"/>
</dbReference>
<dbReference type="InterPro" id="IPR036188">
    <property type="entry name" value="FAD/NAD-bd_sf"/>
</dbReference>
<dbReference type="PANTHER" id="PTHR42923">
    <property type="entry name" value="PROTOPORPHYRINOGEN OXIDASE"/>
    <property type="match status" value="1"/>
</dbReference>
<keyword evidence="3" id="KW-0830">Ubiquinone</keyword>
<feature type="region of interest" description="Disordered" evidence="1">
    <location>
        <begin position="258"/>
        <end position="307"/>
    </location>
</feature>
<dbReference type="PANTHER" id="PTHR42923:SF43">
    <property type="entry name" value="AMINE OXIDASE"/>
    <property type="match status" value="1"/>
</dbReference>
<evidence type="ECO:0000256" key="1">
    <source>
        <dbReference type="SAM" id="MobiDB-lite"/>
    </source>
</evidence>
<keyword evidence="3" id="KW-0808">Transferase</keyword>
<reference evidence="3 4" key="1">
    <citation type="submission" date="2020-07" db="EMBL/GenBank/DDBJ databases">
        <title>Sequencing the genomes of 1000 actinobacteria strains.</title>
        <authorList>
            <person name="Klenk H.-P."/>
        </authorList>
    </citation>
    <scope>NUCLEOTIDE SEQUENCE [LARGE SCALE GENOMIC DNA]</scope>
    <source>
        <strain evidence="3 4">DSM 18448</strain>
    </source>
</reference>
<comment type="caution">
    <text evidence="3">The sequence shown here is derived from an EMBL/GenBank/DDBJ whole genome shotgun (WGS) entry which is preliminary data.</text>
</comment>
<dbReference type="Gene3D" id="3.50.50.60">
    <property type="entry name" value="FAD/NAD(P)-binding domain"/>
    <property type="match status" value="1"/>
</dbReference>
<protein>
    <submittedName>
        <fullName evidence="3">Uncharacterized protein with NAD-binding domain and iron-sulfur cluster/ubiquinone/menaquinone biosynthesis C-methylase UbiE</fullName>
    </submittedName>
</protein>
<dbReference type="AlphaFoldDB" id="A0A852ZE47"/>
<name>A0A852ZE47_9ACTN</name>
<accession>A0A852ZE47</accession>
<dbReference type="InterPro" id="IPR050464">
    <property type="entry name" value="Zeta_carotene_desat/Oxidored"/>
</dbReference>
<feature type="domain" description="Amine oxidase" evidence="2">
    <location>
        <begin position="318"/>
        <end position="765"/>
    </location>
</feature>
<evidence type="ECO:0000313" key="3">
    <source>
        <dbReference type="EMBL" id="NYH87939.1"/>
    </source>
</evidence>
<evidence type="ECO:0000313" key="4">
    <source>
        <dbReference type="Proteomes" id="UP000579605"/>
    </source>
</evidence>
<gene>
    <name evidence="3" type="ORF">F4554_000577</name>
</gene>
<evidence type="ECO:0000259" key="2">
    <source>
        <dbReference type="Pfam" id="PF01593"/>
    </source>
</evidence>
<organism evidence="3 4">
    <name type="scientific">Actinopolymorpha rutila</name>
    <dbReference type="NCBI Taxonomy" id="446787"/>
    <lineage>
        <taxon>Bacteria</taxon>
        <taxon>Bacillati</taxon>
        <taxon>Actinomycetota</taxon>
        <taxon>Actinomycetes</taxon>
        <taxon>Propionibacteriales</taxon>
        <taxon>Actinopolymorphaceae</taxon>
        <taxon>Actinopolymorpha</taxon>
    </lineage>
</organism>
<feature type="compositionally biased region" description="Pro residues" evidence="1">
    <location>
        <begin position="298"/>
        <end position="307"/>
    </location>
</feature>
<dbReference type="EMBL" id="JACBZH010000001">
    <property type="protein sequence ID" value="NYH87939.1"/>
    <property type="molecule type" value="Genomic_DNA"/>
</dbReference>
<dbReference type="SUPFAM" id="SSF51905">
    <property type="entry name" value="FAD/NAD(P)-binding domain"/>
    <property type="match status" value="1"/>
</dbReference>
<dbReference type="InterPro" id="IPR029063">
    <property type="entry name" value="SAM-dependent_MTases_sf"/>
</dbReference>
<dbReference type="GO" id="GO:0032259">
    <property type="term" value="P:methylation"/>
    <property type="evidence" value="ECO:0007669"/>
    <property type="project" value="UniProtKB-KW"/>
</dbReference>
<dbReference type="PROSITE" id="PS51608">
    <property type="entry name" value="SAM_MT_UBIE"/>
    <property type="match status" value="1"/>
</dbReference>
<dbReference type="Pfam" id="PF01593">
    <property type="entry name" value="Amino_oxidase"/>
    <property type="match status" value="1"/>
</dbReference>
<dbReference type="Proteomes" id="UP000579605">
    <property type="component" value="Unassembled WGS sequence"/>
</dbReference>
<sequence>MTDRLVRPTRVVAGFDDAADTYDLLVGSNPGYHTHLRRSARRLVPPSADGSGLRLLDLGCGTGASTAALLRVAPRARVVAVDGSAGMLAQARRKPWPAGVTFVHADASDLTAALAAAGEHGPFDGVLAAYLLRNLDDPDALLRQVFGLLRPGGTLAVHEYSVAGSALSRAVWRAVCASIIVPAGRVVSGHSTLYEHLRHSVLHFDSVGQLSARLRSAGYTRVRVAPMSGWQRGIVHTFLASRPATGAANDLVNGHVPEVLDELGNGSGDQSADRAVDGTGSPRPPGRDRRAALVPSPTVRPVPRPPDTPRVAVVGGGIAGVSAAVALAERGVRVVLFEREPHLGGRLAGWSTRLNDGSEVTMTRGFHAFFRQYYNLRALIERVDPGLGSLVPLRDYPLLHADGVRDTFTRVPRTPPLNAAVFAATSPTFAARDFLRLNPRAALPMVDVSVPDVYHRLDDVDALTFLNRIGFPAAARDLAFSVFSRSFFADPRDLSAAELVAMFHLYFLGSSEGLLFDVPSAPFPQALWNPLAAYLYDRGAQVEVDTPVRAVEPSGAGGGGRTHLVHTDTAIYDVDGVVLAADVPGLRSLVTGSSTLGTPEWRDQLAGLPSAPAFLVSRLWLAKPLRADRPAFAGTAGYGPLDNVSVLDRYEDEARAWAQRTGGSVVELHAYAVPDGTDLDKLRHELLDQLHRVFPETADATVVDERHEFRADCPLFPPGGFGRRPTVTTPDPAVVVAGDLVRVDAPVALMERAATSGLLAANQLLARWGRPTHQVWSVPNAGRWRALRALSRRYARA</sequence>